<reference evidence="1 2" key="2">
    <citation type="journal article" date="2017" name="Genome Biol.">
        <title>New reference genome sequences of hot pepper reveal the massive evolution of plant disease-resistance genes by retroduplication.</title>
        <authorList>
            <person name="Kim S."/>
            <person name="Park J."/>
            <person name="Yeom S.I."/>
            <person name="Kim Y.M."/>
            <person name="Seo E."/>
            <person name="Kim K.T."/>
            <person name="Kim M.S."/>
            <person name="Lee J.M."/>
            <person name="Cheong K."/>
            <person name="Shin H.S."/>
            <person name="Kim S.B."/>
            <person name="Han K."/>
            <person name="Lee J."/>
            <person name="Park M."/>
            <person name="Lee H.A."/>
            <person name="Lee H.Y."/>
            <person name="Lee Y."/>
            <person name="Oh S."/>
            <person name="Lee J.H."/>
            <person name="Choi E."/>
            <person name="Choi E."/>
            <person name="Lee S.E."/>
            <person name="Jeon J."/>
            <person name="Kim H."/>
            <person name="Choi G."/>
            <person name="Song H."/>
            <person name="Lee J."/>
            <person name="Lee S.C."/>
            <person name="Kwon J.K."/>
            <person name="Lee H.Y."/>
            <person name="Koo N."/>
            <person name="Hong Y."/>
            <person name="Kim R.W."/>
            <person name="Kang W.H."/>
            <person name="Huh J.H."/>
            <person name="Kang B.C."/>
            <person name="Yang T.J."/>
            <person name="Lee Y.H."/>
            <person name="Bennetzen J.L."/>
            <person name="Choi D."/>
        </authorList>
    </citation>
    <scope>NUCLEOTIDE SEQUENCE [LARGE SCALE GENOMIC DNA]</scope>
    <source>
        <strain evidence="2">cv. CM334</strain>
    </source>
</reference>
<proteinExistence type="predicted"/>
<dbReference type="EMBL" id="AYRZ02000043">
    <property type="protein sequence ID" value="PHT63178.1"/>
    <property type="molecule type" value="Genomic_DNA"/>
</dbReference>
<dbReference type="Proteomes" id="UP000222542">
    <property type="component" value="Unassembled WGS sequence"/>
</dbReference>
<comment type="caution">
    <text evidence="1">The sequence shown here is derived from an EMBL/GenBank/DDBJ whole genome shotgun (WGS) entry which is preliminary data.</text>
</comment>
<dbReference type="PANTHER" id="PTHR11439">
    <property type="entry name" value="GAG-POL-RELATED RETROTRANSPOSON"/>
    <property type="match status" value="1"/>
</dbReference>
<gene>
    <name evidence="1" type="ORF">T459_32987</name>
</gene>
<protein>
    <recommendedName>
        <fullName evidence="3">Retrovirus-related Pol polyprotein from transposon TNT 1-94</fullName>
    </recommendedName>
</protein>
<name>A0A2G2Y0B2_CAPAN</name>
<organism evidence="1 2">
    <name type="scientific">Capsicum annuum</name>
    <name type="common">Capsicum pepper</name>
    <dbReference type="NCBI Taxonomy" id="4072"/>
    <lineage>
        <taxon>Eukaryota</taxon>
        <taxon>Viridiplantae</taxon>
        <taxon>Streptophyta</taxon>
        <taxon>Embryophyta</taxon>
        <taxon>Tracheophyta</taxon>
        <taxon>Spermatophyta</taxon>
        <taxon>Magnoliopsida</taxon>
        <taxon>eudicotyledons</taxon>
        <taxon>Gunneridae</taxon>
        <taxon>Pentapetalae</taxon>
        <taxon>asterids</taxon>
        <taxon>lamiids</taxon>
        <taxon>Solanales</taxon>
        <taxon>Solanaceae</taxon>
        <taxon>Solanoideae</taxon>
        <taxon>Capsiceae</taxon>
        <taxon>Capsicum</taxon>
    </lineage>
</organism>
<dbReference type="Gramene" id="PHT63178">
    <property type="protein sequence ID" value="PHT63178"/>
    <property type="gene ID" value="T459_32987"/>
</dbReference>
<dbReference type="CDD" id="cd09272">
    <property type="entry name" value="RNase_HI_RT_Ty1"/>
    <property type="match status" value="1"/>
</dbReference>
<dbReference type="PANTHER" id="PTHR11439:SF491">
    <property type="entry name" value="INTEGRASE CATALYTIC DOMAIN-CONTAINING PROTEIN"/>
    <property type="match status" value="1"/>
</dbReference>
<accession>A0A2G2Y0B2</accession>
<evidence type="ECO:0000313" key="1">
    <source>
        <dbReference type="EMBL" id="PHT63178.1"/>
    </source>
</evidence>
<reference evidence="1 2" key="1">
    <citation type="journal article" date="2014" name="Nat. Genet.">
        <title>Genome sequence of the hot pepper provides insights into the evolution of pungency in Capsicum species.</title>
        <authorList>
            <person name="Kim S."/>
            <person name="Park M."/>
            <person name="Yeom S.I."/>
            <person name="Kim Y.M."/>
            <person name="Lee J.M."/>
            <person name="Lee H.A."/>
            <person name="Seo E."/>
            <person name="Choi J."/>
            <person name="Cheong K."/>
            <person name="Kim K.T."/>
            <person name="Jung K."/>
            <person name="Lee G.W."/>
            <person name="Oh S.K."/>
            <person name="Bae C."/>
            <person name="Kim S.B."/>
            <person name="Lee H.Y."/>
            <person name="Kim S.Y."/>
            <person name="Kim M.S."/>
            <person name="Kang B.C."/>
            <person name="Jo Y.D."/>
            <person name="Yang H.B."/>
            <person name="Jeong H.J."/>
            <person name="Kang W.H."/>
            <person name="Kwon J.K."/>
            <person name="Shin C."/>
            <person name="Lim J.Y."/>
            <person name="Park J.H."/>
            <person name="Huh J.H."/>
            <person name="Kim J.S."/>
            <person name="Kim B.D."/>
            <person name="Cohen O."/>
            <person name="Paran I."/>
            <person name="Suh M.C."/>
            <person name="Lee S.B."/>
            <person name="Kim Y.K."/>
            <person name="Shin Y."/>
            <person name="Noh S.J."/>
            <person name="Park J."/>
            <person name="Seo Y.S."/>
            <person name="Kwon S.Y."/>
            <person name="Kim H.A."/>
            <person name="Park J.M."/>
            <person name="Kim H.J."/>
            <person name="Choi S.B."/>
            <person name="Bosland P.W."/>
            <person name="Reeves G."/>
            <person name="Jo S.H."/>
            <person name="Lee B.W."/>
            <person name="Cho H.T."/>
            <person name="Choi H.S."/>
            <person name="Lee M.S."/>
            <person name="Yu Y."/>
            <person name="Do Choi Y."/>
            <person name="Park B.S."/>
            <person name="van Deynze A."/>
            <person name="Ashrafi H."/>
            <person name="Hill T."/>
            <person name="Kim W.T."/>
            <person name="Pai H.S."/>
            <person name="Ahn H.K."/>
            <person name="Yeam I."/>
            <person name="Giovannoni J.J."/>
            <person name="Rose J.K."/>
            <person name="Sorensen I."/>
            <person name="Lee S.J."/>
            <person name="Kim R.W."/>
            <person name="Choi I.Y."/>
            <person name="Choi B.S."/>
            <person name="Lim J.S."/>
            <person name="Lee Y.H."/>
            <person name="Choi D."/>
        </authorList>
    </citation>
    <scope>NUCLEOTIDE SEQUENCE [LARGE SCALE GENOMIC DNA]</scope>
    <source>
        <strain evidence="2">cv. CM334</strain>
    </source>
</reference>
<evidence type="ECO:0008006" key="3">
    <source>
        <dbReference type="Google" id="ProtNLM"/>
    </source>
</evidence>
<sequence>MANPGKDHWKAVQWIFRYLHGSADICLQFGRNRDGVIGYVDSDFAGDRDKRRSLTSYVFTIGGCAIGWKATLQIMVALSTTEAEYMAITEAFKEAIWLRGLFGELNKDLQITTVFCNSQSAIFLTQDQIFHERTNHIDVWYHFVGEIISRGDIVVNKISTHDNFVDMMTKTLPSAKFEHCLDLPSQYVPQPVEDVFKNCLIPVRGILLELGYGKVKRGIISEESFHNPRKDWWLHHMSSNLKGLSLLLLGSLVIERSRGQWSDLVLGKWMMVESGDWLRSDSLGSFPCPSDPAEKVELPPWCVTPKHSSRFIPAPCLKVLVPLVLIWELRLLLVLLEELECWLEYWAAPEDPKE</sequence>
<keyword evidence="2" id="KW-1185">Reference proteome</keyword>
<dbReference type="STRING" id="4072.A0A2G2Y0B2"/>
<evidence type="ECO:0000313" key="2">
    <source>
        <dbReference type="Proteomes" id="UP000222542"/>
    </source>
</evidence>
<dbReference type="AlphaFoldDB" id="A0A2G2Y0B2"/>